<dbReference type="PANTHER" id="PTHR38730">
    <property type="entry name" value="SLL7028 PROTEIN"/>
    <property type="match status" value="1"/>
</dbReference>
<dbReference type="InterPro" id="IPR036465">
    <property type="entry name" value="vWFA_dom_sf"/>
</dbReference>
<gene>
    <name evidence="3" type="ORF">J3A84_15040</name>
</gene>
<keyword evidence="4" id="KW-1185">Reference proteome</keyword>
<dbReference type="InterPro" id="IPR018698">
    <property type="entry name" value="VWA-like_dom"/>
</dbReference>
<dbReference type="AlphaFoldDB" id="A0A939HFG7"/>
<dbReference type="SUPFAM" id="SSF53300">
    <property type="entry name" value="vWA-like"/>
    <property type="match status" value="1"/>
</dbReference>
<dbReference type="RefSeq" id="WP_207600873.1">
    <property type="nucleotide sequence ID" value="NZ_JAFNJU010000020.1"/>
</dbReference>
<name>A0A939HFG7_9CLOT</name>
<dbReference type="Pfam" id="PF09967">
    <property type="entry name" value="DUF2201"/>
    <property type="match status" value="1"/>
</dbReference>
<protein>
    <submittedName>
        <fullName evidence="3">Peptidase</fullName>
    </submittedName>
</protein>
<feature type="domain" description="Putative metallopeptidase" evidence="2">
    <location>
        <begin position="76"/>
        <end position="268"/>
    </location>
</feature>
<dbReference type="InterPro" id="IPR025154">
    <property type="entry name" value="Put_metallopeptidase_dom"/>
</dbReference>
<dbReference type="EMBL" id="JAFNJU010000020">
    <property type="protein sequence ID" value="MBO1266348.1"/>
    <property type="molecule type" value="Genomic_DNA"/>
</dbReference>
<feature type="domain" description="VWA-like" evidence="1">
    <location>
        <begin position="286"/>
        <end position="411"/>
    </location>
</feature>
<organism evidence="3 4">
    <name type="scientific">Proteiniclasticum aestuarii</name>
    <dbReference type="NCBI Taxonomy" id="2817862"/>
    <lineage>
        <taxon>Bacteria</taxon>
        <taxon>Bacillati</taxon>
        <taxon>Bacillota</taxon>
        <taxon>Clostridia</taxon>
        <taxon>Eubacteriales</taxon>
        <taxon>Clostridiaceae</taxon>
        <taxon>Proteiniclasticum</taxon>
    </lineage>
</organism>
<dbReference type="Pfam" id="PF13203">
    <property type="entry name" value="DUF2201_N"/>
    <property type="match status" value="1"/>
</dbReference>
<proteinExistence type="predicted"/>
<dbReference type="PANTHER" id="PTHR38730:SF1">
    <property type="entry name" value="SLL7028 PROTEIN"/>
    <property type="match status" value="1"/>
</dbReference>
<evidence type="ECO:0000313" key="4">
    <source>
        <dbReference type="Proteomes" id="UP000664218"/>
    </source>
</evidence>
<evidence type="ECO:0000259" key="1">
    <source>
        <dbReference type="Pfam" id="PF09967"/>
    </source>
</evidence>
<accession>A0A939HFG7</accession>
<dbReference type="Proteomes" id="UP000664218">
    <property type="component" value="Unassembled WGS sequence"/>
</dbReference>
<evidence type="ECO:0000313" key="3">
    <source>
        <dbReference type="EMBL" id="MBO1266348.1"/>
    </source>
</evidence>
<reference evidence="3" key="1">
    <citation type="submission" date="2021-03" db="EMBL/GenBank/DDBJ databases">
        <title>Proteiniclasticum marinus sp. nov., isolated from tidal flat sediment.</title>
        <authorList>
            <person name="Namirimu T."/>
            <person name="Yang J.-A."/>
            <person name="Yang S.-H."/>
            <person name="Kim Y.-J."/>
            <person name="Kwon K.K."/>
        </authorList>
    </citation>
    <scope>NUCLEOTIDE SEQUENCE</scope>
    <source>
        <strain evidence="3">SCR006</strain>
    </source>
</reference>
<evidence type="ECO:0000259" key="2">
    <source>
        <dbReference type="Pfam" id="PF13203"/>
    </source>
</evidence>
<sequence length="436" mass="51301">MKKRRSLLFDLQKYMEGERLRQGFNKDFFDYLNEISFKMLNGGEDYYALFLGDTIREIDFNLAFPTASVLKGNKIHFLFNPLSFLFLSEREAVALIKHEILHILLKHHGRERILKNKYRKLAINLAMDISVNQYINHLPAFVERINTVNMRFDLNLKTNETLEFYTEEIHRAILEHPKEAKELSESDKANYEEVHDQWVESEEEDTDEVKDKLKSTLKLASRNGIPDEVLRIVKDNLKGEVHWTQIIRKAMRTLPKGKKKTVTRVNRRQPERLDLRGELKNHIPDVTVAIDISGSIDDRSMREFLKEIITLSHAYSESIRVIECDDAVRRDYKIRSYQDIKPLLKRRGGTKFSPVFQHIKELNLRNTLLIYFTDGLGEDKLETRPSHYRTIWVVKGEKLSLRDPFGEVIHLKNTVKENEPAYGIQVMRALLHDWAR</sequence>
<comment type="caution">
    <text evidence="3">The sequence shown here is derived from an EMBL/GenBank/DDBJ whole genome shotgun (WGS) entry which is preliminary data.</text>
</comment>